<name>A0ACB9AKV1_CICIN</name>
<comment type="caution">
    <text evidence="1">The sequence shown here is derived from an EMBL/GenBank/DDBJ whole genome shotgun (WGS) entry which is preliminary data.</text>
</comment>
<reference evidence="2" key="1">
    <citation type="journal article" date="2022" name="Mol. Ecol. Resour.">
        <title>The genomes of chicory, endive, great burdock and yacon provide insights into Asteraceae palaeo-polyploidization history and plant inulin production.</title>
        <authorList>
            <person name="Fan W."/>
            <person name="Wang S."/>
            <person name="Wang H."/>
            <person name="Wang A."/>
            <person name="Jiang F."/>
            <person name="Liu H."/>
            <person name="Zhao H."/>
            <person name="Xu D."/>
            <person name="Zhang Y."/>
        </authorList>
    </citation>
    <scope>NUCLEOTIDE SEQUENCE [LARGE SCALE GENOMIC DNA]</scope>
    <source>
        <strain evidence="2">cv. Punajuju</strain>
    </source>
</reference>
<evidence type="ECO:0000313" key="2">
    <source>
        <dbReference type="Proteomes" id="UP001055811"/>
    </source>
</evidence>
<gene>
    <name evidence="1" type="ORF">L2E82_40043</name>
</gene>
<accession>A0ACB9AKV1</accession>
<organism evidence="1 2">
    <name type="scientific">Cichorium intybus</name>
    <name type="common">Chicory</name>
    <dbReference type="NCBI Taxonomy" id="13427"/>
    <lineage>
        <taxon>Eukaryota</taxon>
        <taxon>Viridiplantae</taxon>
        <taxon>Streptophyta</taxon>
        <taxon>Embryophyta</taxon>
        <taxon>Tracheophyta</taxon>
        <taxon>Spermatophyta</taxon>
        <taxon>Magnoliopsida</taxon>
        <taxon>eudicotyledons</taxon>
        <taxon>Gunneridae</taxon>
        <taxon>Pentapetalae</taxon>
        <taxon>asterids</taxon>
        <taxon>campanulids</taxon>
        <taxon>Asterales</taxon>
        <taxon>Asteraceae</taxon>
        <taxon>Cichorioideae</taxon>
        <taxon>Cichorieae</taxon>
        <taxon>Cichoriinae</taxon>
        <taxon>Cichorium</taxon>
    </lineage>
</organism>
<dbReference type="Proteomes" id="UP001055811">
    <property type="component" value="Linkage Group LG07"/>
</dbReference>
<evidence type="ECO:0000313" key="1">
    <source>
        <dbReference type="EMBL" id="KAI3710265.1"/>
    </source>
</evidence>
<sequence length="71" mass="8196">MKIENTFTVCGPRPLSATLSYLTPIYFPTFFFSTRASRKFQSPYPKGEFQSPNHKGSFEKIPRSGNWLGFR</sequence>
<protein>
    <submittedName>
        <fullName evidence="1">Uncharacterized protein</fullName>
    </submittedName>
</protein>
<dbReference type="EMBL" id="CM042015">
    <property type="protein sequence ID" value="KAI3710265.1"/>
    <property type="molecule type" value="Genomic_DNA"/>
</dbReference>
<keyword evidence="2" id="KW-1185">Reference proteome</keyword>
<reference evidence="1 2" key="2">
    <citation type="journal article" date="2022" name="Mol. Ecol. Resour.">
        <title>The genomes of chicory, endive, great burdock and yacon provide insights into Asteraceae paleo-polyploidization history and plant inulin production.</title>
        <authorList>
            <person name="Fan W."/>
            <person name="Wang S."/>
            <person name="Wang H."/>
            <person name="Wang A."/>
            <person name="Jiang F."/>
            <person name="Liu H."/>
            <person name="Zhao H."/>
            <person name="Xu D."/>
            <person name="Zhang Y."/>
        </authorList>
    </citation>
    <scope>NUCLEOTIDE SEQUENCE [LARGE SCALE GENOMIC DNA]</scope>
    <source>
        <strain evidence="2">cv. Punajuju</strain>
        <tissue evidence="1">Leaves</tissue>
    </source>
</reference>
<proteinExistence type="predicted"/>